<reference evidence="5" key="1">
    <citation type="submission" date="2015-01" db="EMBL/GenBank/DDBJ databases">
        <authorList>
            <person name="Xiang T."/>
            <person name="Song Y."/>
            <person name="Huang L."/>
            <person name="Wang B."/>
            <person name="Wu P."/>
        </authorList>
    </citation>
    <scope>NUCLEOTIDE SEQUENCE [LARGE SCALE GENOMIC DNA]</scope>
    <source>
        <strain evidence="5">V1</strain>
    </source>
</reference>
<feature type="chain" id="PRO_5041596583" evidence="4">
    <location>
        <begin position="22"/>
        <end position="255"/>
    </location>
</feature>
<evidence type="ECO:0000256" key="2">
    <source>
        <dbReference type="ARBA" id="ARBA00022737"/>
    </source>
</evidence>
<reference evidence="7" key="2">
    <citation type="submission" date="2015-01" db="EMBL/GenBank/DDBJ databases">
        <authorList>
            <person name="Manzoor Shahid"/>
            <person name="Zubair Saima"/>
        </authorList>
    </citation>
    <scope>NUCLEOTIDE SEQUENCE [LARGE SCALE GENOMIC DNA]</scope>
    <source>
        <strain evidence="7">V1</strain>
    </source>
</reference>
<evidence type="ECO:0000256" key="4">
    <source>
        <dbReference type="SAM" id="SignalP"/>
    </source>
</evidence>
<dbReference type="Proteomes" id="UP000323594">
    <property type="component" value="Chromosome"/>
</dbReference>
<evidence type="ECO:0000313" key="8">
    <source>
        <dbReference type="Proteomes" id="UP000323594"/>
    </source>
</evidence>
<dbReference type="Proteomes" id="UP000042527">
    <property type="component" value="Unassembled WGS sequence"/>
</dbReference>
<dbReference type="EMBL" id="CP042817">
    <property type="protein sequence ID" value="QEJ98960.1"/>
    <property type="molecule type" value="Genomic_DNA"/>
</dbReference>
<dbReference type="EMBL" id="CDNC01000002">
    <property type="protein sequence ID" value="CEM60697.1"/>
    <property type="molecule type" value="Genomic_DNA"/>
</dbReference>
<evidence type="ECO:0000313" key="5">
    <source>
        <dbReference type="EMBL" id="CEM60697.1"/>
    </source>
</evidence>
<feature type="signal peptide" evidence="4">
    <location>
        <begin position="1"/>
        <end position="21"/>
    </location>
</feature>
<evidence type="ECO:0000313" key="7">
    <source>
        <dbReference type="Proteomes" id="UP000042527"/>
    </source>
</evidence>
<sequence length="255" mass="27743">MKKLAGFIGMMTVLLLWSTCAGDPAVATSRSANMIVVEVPKNGELQVYIKTADNRAVTIRGSETEILSAADEGGELDAKVMQRVKARGTKLLFTGAIVEFDITDNGTVNALDVSACPKLEVLRCSGNQIKSLDLITNNVLRELYCGNNQISALNLKAQKNLAVLHCEGNLLRTLNLTAAKKLTELQCSENAIQTAEMDALLKTLPMRSSESSAEARIHESNPTENNQMPSADAIQEAEMKRWKIHVGSDQQINEN</sequence>
<evidence type="ECO:0000256" key="1">
    <source>
        <dbReference type="ARBA" id="ARBA00022614"/>
    </source>
</evidence>
<dbReference type="InterPro" id="IPR052574">
    <property type="entry name" value="CDIRP"/>
</dbReference>
<reference evidence="6 8" key="3">
    <citation type="submission" date="2019-08" db="EMBL/GenBank/DDBJ databases">
        <authorList>
            <person name="Kuhnert P."/>
        </authorList>
    </citation>
    <scope>NUCLEOTIDE SEQUENCE [LARGE SCALE GENOMIC DNA]</scope>
    <source>
        <strain evidence="6 8">B36.5</strain>
    </source>
</reference>
<accession>A0A0B7GT47</accession>
<proteinExistence type="predicted"/>
<evidence type="ECO:0000313" key="6">
    <source>
        <dbReference type="EMBL" id="QEJ98960.1"/>
    </source>
</evidence>
<dbReference type="PANTHER" id="PTHR47566">
    <property type="match status" value="1"/>
</dbReference>
<dbReference type="Pfam" id="PF12799">
    <property type="entry name" value="LRR_4"/>
    <property type="match status" value="1"/>
</dbReference>
<keyword evidence="7" id="KW-1185">Reference proteome</keyword>
<dbReference type="AlphaFoldDB" id="A0A0B7GT47"/>
<dbReference type="Gene3D" id="3.80.10.10">
    <property type="entry name" value="Ribonuclease Inhibitor"/>
    <property type="match status" value="1"/>
</dbReference>
<name>A0A0B7GT47_TREPH</name>
<organism evidence="5 7">
    <name type="scientific">Treponema phagedenis</name>
    <dbReference type="NCBI Taxonomy" id="162"/>
    <lineage>
        <taxon>Bacteria</taxon>
        <taxon>Pseudomonadati</taxon>
        <taxon>Spirochaetota</taxon>
        <taxon>Spirochaetia</taxon>
        <taxon>Spirochaetales</taxon>
        <taxon>Treponemataceae</taxon>
        <taxon>Treponema</taxon>
    </lineage>
</organism>
<dbReference type="OrthoDB" id="1230183at2"/>
<evidence type="ECO:0000256" key="3">
    <source>
        <dbReference type="SAM" id="MobiDB-lite"/>
    </source>
</evidence>
<feature type="region of interest" description="Disordered" evidence="3">
    <location>
        <begin position="208"/>
        <end position="239"/>
    </location>
</feature>
<dbReference type="RefSeq" id="WP_024753096.1">
    <property type="nucleotide sequence ID" value="NZ_CDNC01000002.1"/>
</dbReference>
<protein>
    <submittedName>
        <fullName evidence="5">Uncharacterized protein</fullName>
    </submittedName>
</protein>
<keyword evidence="1" id="KW-0433">Leucine-rich repeat</keyword>
<dbReference type="InterPro" id="IPR025875">
    <property type="entry name" value="Leu-rich_rpt_4"/>
</dbReference>
<gene>
    <name evidence="6" type="ORF">FUT82_13820</name>
    <name evidence="5" type="ORF">TPHV1_100017</name>
</gene>
<keyword evidence="4" id="KW-0732">Signal</keyword>
<dbReference type="GeneID" id="57754225"/>
<dbReference type="GO" id="GO:0035591">
    <property type="term" value="F:signaling adaptor activity"/>
    <property type="evidence" value="ECO:0007669"/>
    <property type="project" value="TreeGrafter"/>
</dbReference>
<keyword evidence="2" id="KW-0677">Repeat</keyword>
<dbReference type="SUPFAM" id="SSF52058">
    <property type="entry name" value="L domain-like"/>
    <property type="match status" value="1"/>
</dbReference>
<dbReference type="InterPro" id="IPR032675">
    <property type="entry name" value="LRR_dom_sf"/>
</dbReference>
<dbReference type="PANTHER" id="PTHR47566:SF1">
    <property type="entry name" value="PROTEIN NUD1"/>
    <property type="match status" value="1"/>
</dbReference>